<evidence type="ECO:0000256" key="15">
    <source>
        <dbReference type="ARBA" id="ARBA00076149"/>
    </source>
</evidence>
<dbReference type="GO" id="GO:0050145">
    <property type="term" value="F:nucleoside monophosphate kinase activity"/>
    <property type="evidence" value="ECO:0007669"/>
    <property type="project" value="InterPro"/>
</dbReference>
<dbReference type="InterPro" id="IPR039430">
    <property type="entry name" value="Thymidylate_kin-like_dom"/>
</dbReference>
<evidence type="ECO:0000256" key="7">
    <source>
        <dbReference type="ARBA" id="ARBA00022946"/>
    </source>
</evidence>
<evidence type="ECO:0000313" key="18">
    <source>
        <dbReference type="RefSeq" id="XP_030642435.1"/>
    </source>
</evidence>
<evidence type="ECO:0000259" key="16">
    <source>
        <dbReference type="Pfam" id="PF02223"/>
    </source>
</evidence>
<gene>
    <name evidence="18" type="primary">cmpk2</name>
</gene>
<evidence type="ECO:0000256" key="9">
    <source>
        <dbReference type="ARBA" id="ARBA00023054"/>
    </source>
</evidence>
<dbReference type="GO" id="GO:0006233">
    <property type="term" value="P:dTDP biosynthetic process"/>
    <property type="evidence" value="ECO:0007669"/>
    <property type="project" value="TreeGrafter"/>
</dbReference>
<sequence>MAKRALLRPAQLCSRIFAVELDVRADPFYFALSSVHKTVDDHSPVRSIFRDGNLYSLHVYCNNRIQRVKFYGELKSKLTKELPTNCDCFELSSFLPNEEQSVIKGFFIRDKSTSSVTEQVLNELQQTDGVCVFSYVRGEDDQLWQELWSTSKRNWMEPDKYRVVPASAPEVHPSVLNIRNSDVFYSLEDAYKVLQECGDIIPESKAVLELVDQRPQRGIHGKFPVVIIEGLDATGKTTLTESLRGSLGAILLKSPPQCLAPFRDRFDSEPPLIRRAFYALGNYITACQISTAAAQAPVIVDRYWHSTAAYAIATAVSGKLENLPGPSSEVYHWPEDLLQPSLVLLLTVNPEERLRRLKGRGLEKTVEEAELEVNHLFRQKVEEAYKRIKNPACIVVDASPSPDKVLQQVLLLISDKCHL</sequence>
<keyword evidence="7" id="KW-0809">Transit peptide</keyword>
<evidence type="ECO:0000256" key="14">
    <source>
        <dbReference type="ARBA" id="ARBA00070686"/>
    </source>
</evidence>
<dbReference type="GO" id="GO:0005524">
    <property type="term" value="F:ATP binding"/>
    <property type="evidence" value="ECO:0007669"/>
    <property type="project" value="UniProtKB-KW"/>
</dbReference>
<dbReference type="Proteomes" id="UP000504632">
    <property type="component" value="Chromosome 10"/>
</dbReference>
<evidence type="ECO:0000256" key="1">
    <source>
        <dbReference type="ARBA" id="ARBA00004173"/>
    </source>
</evidence>
<comment type="similarity">
    <text evidence="2">Belongs to the thymidylate kinase family.</text>
</comment>
<evidence type="ECO:0000256" key="12">
    <source>
        <dbReference type="ARBA" id="ARBA00051598"/>
    </source>
</evidence>
<dbReference type="AlphaFoldDB" id="A0A6J2WAQ8"/>
<dbReference type="InterPro" id="IPR027417">
    <property type="entry name" value="P-loop_NTPase"/>
</dbReference>
<dbReference type="PIRSF" id="PIRSF019736">
    <property type="entry name" value="dTMP_TKRP1"/>
    <property type="match status" value="1"/>
</dbReference>
<dbReference type="InterPro" id="IPR014505">
    <property type="entry name" value="UMP-CMP_kinase_2"/>
</dbReference>
<keyword evidence="10" id="KW-0496">Mitochondrion</keyword>
<dbReference type="FunFam" id="3.40.50.300:FF:001133">
    <property type="entry name" value="UMP-CMP kinase 2, mitochondrial"/>
    <property type="match status" value="1"/>
</dbReference>
<reference evidence="18" key="1">
    <citation type="submission" date="2025-08" db="UniProtKB">
        <authorList>
            <consortium name="RefSeq"/>
        </authorList>
    </citation>
    <scope>IDENTIFICATION</scope>
</reference>
<dbReference type="GeneID" id="115822663"/>
<comment type="subcellular location">
    <subcellularLocation>
        <location evidence="1">Mitochondrion</location>
    </subcellularLocation>
</comment>
<keyword evidence="6" id="KW-0067">ATP-binding</keyword>
<dbReference type="InParanoid" id="A0A6J2WAQ8"/>
<evidence type="ECO:0000256" key="10">
    <source>
        <dbReference type="ARBA" id="ARBA00023128"/>
    </source>
</evidence>
<feature type="domain" description="Thymidylate kinase-like" evidence="16">
    <location>
        <begin position="228"/>
        <end position="408"/>
    </location>
</feature>
<keyword evidence="5 18" id="KW-0418">Kinase</keyword>
<keyword evidence="8" id="KW-0665">Pyrimidine biosynthesis</keyword>
<dbReference type="GO" id="GO:0006235">
    <property type="term" value="P:dTTP biosynthetic process"/>
    <property type="evidence" value="ECO:0007669"/>
    <property type="project" value="TreeGrafter"/>
</dbReference>
<evidence type="ECO:0000256" key="11">
    <source>
        <dbReference type="ARBA" id="ARBA00051396"/>
    </source>
</evidence>
<dbReference type="GO" id="GO:0004550">
    <property type="term" value="F:nucleoside diphosphate kinase activity"/>
    <property type="evidence" value="ECO:0007669"/>
    <property type="project" value="TreeGrafter"/>
</dbReference>
<dbReference type="Pfam" id="PF02223">
    <property type="entry name" value="Thymidylate_kin"/>
    <property type="match status" value="1"/>
</dbReference>
<evidence type="ECO:0000256" key="13">
    <source>
        <dbReference type="ARBA" id="ARBA00066590"/>
    </source>
</evidence>
<dbReference type="Gene3D" id="3.40.50.300">
    <property type="entry name" value="P-loop containing nucleotide triphosphate hydrolases"/>
    <property type="match status" value="1"/>
</dbReference>
<comment type="catalytic activity">
    <reaction evidence="12">
        <text>dCMP + ATP = dCDP + ADP</text>
        <dbReference type="Rhea" id="RHEA:25094"/>
        <dbReference type="ChEBI" id="CHEBI:30616"/>
        <dbReference type="ChEBI" id="CHEBI:57566"/>
        <dbReference type="ChEBI" id="CHEBI:58593"/>
        <dbReference type="ChEBI" id="CHEBI:456216"/>
        <dbReference type="EC" id="2.7.4.14"/>
    </reaction>
</comment>
<keyword evidence="3" id="KW-0808">Transferase</keyword>
<proteinExistence type="inferred from homology"/>
<evidence type="ECO:0000256" key="6">
    <source>
        <dbReference type="ARBA" id="ARBA00022840"/>
    </source>
</evidence>
<dbReference type="RefSeq" id="XP_030642435.1">
    <property type="nucleotide sequence ID" value="XM_030786575.1"/>
</dbReference>
<keyword evidence="9" id="KW-0175">Coiled coil</keyword>
<name>A0A6J2WAQ8_CHACN</name>
<dbReference type="CTD" id="129607"/>
<dbReference type="PANTHER" id="PTHR10344:SF4">
    <property type="entry name" value="UMP-CMP KINASE 2, MITOCHONDRIAL"/>
    <property type="match status" value="1"/>
</dbReference>
<evidence type="ECO:0000256" key="3">
    <source>
        <dbReference type="ARBA" id="ARBA00022679"/>
    </source>
</evidence>
<accession>A0A6J2WAQ8</accession>
<evidence type="ECO:0000256" key="8">
    <source>
        <dbReference type="ARBA" id="ARBA00022975"/>
    </source>
</evidence>
<evidence type="ECO:0000256" key="2">
    <source>
        <dbReference type="ARBA" id="ARBA00009776"/>
    </source>
</evidence>
<evidence type="ECO:0000256" key="5">
    <source>
        <dbReference type="ARBA" id="ARBA00022777"/>
    </source>
</evidence>
<keyword evidence="17" id="KW-1185">Reference proteome</keyword>
<keyword evidence="4" id="KW-0547">Nucleotide-binding</keyword>
<dbReference type="PANTHER" id="PTHR10344">
    <property type="entry name" value="THYMIDYLATE KINASE"/>
    <property type="match status" value="1"/>
</dbReference>
<comment type="catalytic activity">
    <reaction evidence="11">
        <text>CMP + ATP = CDP + ADP</text>
        <dbReference type="Rhea" id="RHEA:11600"/>
        <dbReference type="ChEBI" id="CHEBI:30616"/>
        <dbReference type="ChEBI" id="CHEBI:58069"/>
        <dbReference type="ChEBI" id="CHEBI:60377"/>
        <dbReference type="ChEBI" id="CHEBI:456216"/>
        <dbReference type="EC" id="2.7.4.14"/>
    </reaction>
</comment>
<dbReference type="GO" id="GO:0004798">
    <property type="term" value="F:dTMP kinase activity"/>
    <property type="evidence" value="ECO:0007669"/>
    <property type="project" value="TreeGrafter"/>
</dbReference>
<dbReference type="EC" id="2.7.4.14" evidence="13"/>
<dbReference type="OrthoDB" id="425602at2759"/>
<evidence type="ECO:0000256" key="4">
    <source>
        <dbReference type="ARBA" id="ARBA00022741"/>
    </source>
</evidence>
<organism evidence="17 18">
    <name type="scientific">Chanos chanos</name>
    <name type="common">Milkfish</name>
    <name type="synonym">Mugil chanos</name>
    <dbReference type="NCBI Taxonomy" id="29144"/>
    <lineage>
        <taxon>Eukaryota</taxon>
        <taxon>Metazoa</taxon>
        <taxon>Chordata</taxon>
        <taxon>Craniata</taxon>
        <taxon>Vertebrata</taxon>
        <taxon>Euteleostomi</taxon>
        <taxon>Actinopterygii</taxon>
        <taxon>Neopterygii</taxon>
        <taxon>Teleostei</taxon>
        <taxon>Ostariophysi</taxon>
        <taxon>Gonorynchiformes</taxon>
        <taxon>Chanidae</taxon>
        <taxon>Chanos</taxon>
    </lineage>
</organism>
<protein>
    <recommendedName>
        <fullName evidence="14">UMP-CMP kinase 2, mitochondrial</fullName>
        <ecNumber evidence="13">2.7.4.14</ecNumber>
    </recommendedName>
    <alternativeName>
        <fullName evidence="15">Nucleoside-diphosphate kinase</fullName>
    </alternativeName>
</protein>
<dbReference type="GO" id="GO:0005739">
    <property type="term" value="C:mitochondrion"/>
    <property type="evidence" value="ECO:0007669"/>
    <property type="project" value="UniProtKB-SubCell"/>
</dbReference>
<dbReference type="SUPFAM" id="SSF52540">
    <property type="entry name" value="P-loop containing nucleoside triphosphate hydrolases"/>
    <property type="match status" value="1"/>
</dbReference>
<evidence type="ECO:0000313" key="17">
    <source>
        <dbReference type="Proteomes" id="UP000504632"/>
    </source>
</evidence>
<dbReference type="GO" id="GO:0006227">
    <property type="term" value="P:dUDP biosynthetic process"/>
    <property type="evidence" value="ECO:0007669"/>
    <property type="project" value="TreeGrafter"/>
</dbReference>